<evidence type="ECO:0000256" key="1">
    <source>
        <dbReference type="ARBA" id="ARBA00004651"/>
    </source>
</evidence>
<keyword evidence="4 6" id="KW-0472">Membrane</keyword>
<reference evidence="8" key="1">
    <citation type="submission" date="2023-06" db="EMBL/GenBank/DDBJ databases">
        <title>MT1 and MT2 Draft Genomes of Novel Species.</title>
        <authorList>
            <person name="Venkateswaran K."/>
        </authorList>
    </citation>
    <scope>NUCLEOTIDE SEQUENCE</scope>
    <source>
        <strain evidence="8">F6_8S_P_1B</strain>
    </source>
</reference>
<dbReference type="InterPro" id="IPR020846">
    <property type="entry name" value="MFS_dom"/>
</dbReference>
<dbReference type="InterPro" id="IPR036259">
    <property type="entry name" value="MFS_trans_sf"/>
</dbReference>
<evidence type="ECO:0000313" key="9">
    <source>
        <dbReference type="Proteomes" id="UP001174208"/>
    </source>
</evidence>
<feature type="transmembrane region" description="Helical" evidence="6">
    <location>
        <begin position="78"/>
        <end position="98"/>
    </location>
</feature>
<feature type="transmembrane region" description="Helical" evidence="6">
    <location>
        <begin position="262"/>
        <end position="285"/>
    </location>
</feature>
<keyword evidence="3 6" id="KW-1133">Transmembrane helix</keyword>
<feature type="transmembrane region" description="Helical" evidence="6">
    <location>
        <begin position="292"/>
        <end position="312"/>
    </location>
</feature>
<feature type="transmembrane region" description="Helical" evidence="6">
    <location>
        <begin position="381"/>
        <end position="403"/>
    </location>
</feature>
<feature type="transmembrane region" description="Helical" evidence="6">
    <location>
        <begin position="231"/>
        <end position="250"/>
    </location>
</feature>
<evidence type="ECO:0000313" key="8">
    <source>
        <dbReference type="EMBL" id="MDN4614609.1"/>
    </source>
</evidence>
<evidence type="ECO:0000259" key="7">
    <source>
        <dbReference type="PROSITE" id="PS50850"/>
    </source>
</evidence>
<evidence type="ECO:0000256" key="4">
    <source>
        <dbReference type="ARBA" id="ARBA00023136"/>
    </source>
</evidence>
<name>A0ABT8KE71_9MICO</name>
<keyword evidence="2 6" id="KW-0812">Transmembrane</keyword>
<feature type="domain" description="Major facilitator superfamily (MFS) profile" evidence="7">
    <location>
        <begin position="1"/>
        <end position="410"/>
    </location>
</feature>
<dbReference type="InterPro" id="IPR011701">
    <property type="entry name" value="MFS"/>
</dbReference>
<evidence type="ECO:0000256" key="5">
    <source>
        <dbReference type="SAM" id="MobiDB-lite"/>
    </source>
</evidence>
<feature type="transmembrane region" description="Helical" evidence="6">
    <location>
        <begin position="177"/>
        <end position="195"/>
    </location>
</feature>
<feature type="compositionally biased region" description="Low complexity" evidence="5">
    <location>
        <begin position="414"/>
        <end position="445"/>
    </location>
</feature>
<organism evidence="8 9">
    <name type="scientific">Leifsonia williamsii</name>
    <dbReference type="NCBI Taxonomy" id="3035919"/>
    <lineage>
        <taxon>Bacteria</taxon>
        <taxon>Bacillati</taxon>
        <taxon>Actinomycetota</taxon>
        <taxon>Actinomycetes</taxon>
        <taxon>Micrococcales</taxon>
        <taxon>Microbacteriaceae</taxon>
        <taxon>Leifsonia</taxon>
    </lineage>
</organism>
<feature type="region of interest" description="Disordered" evidence="5">
    <location>
        <begin position="412"/>
        <end position="461"/>
    </location>
</feature>
<gene>
    <name evidence="8" type="ORF">P5G50_09100</name>
</gene>
<comment type="subcellular location">
    <subcellularLocation>
        <location evidence="1">Cell membrane</location>
        <topology evidence="1">Multi-pass membrane protein</topology>
    </subcellularLocation>
</comment>
<dbReference type="PROSITE" id="PS50850">
    <property type="entry name" value="MFS"/>
    <property type="match status" value="1"/>
</dbReference>
<feature type="transmembrane region" description="Helical" evidence="6">
    <location>
        <begin position="50"/>
        <end position="71"/>
    </location>
</feature>
<dbReference type="PANTHER" id="PTHR23530">
    <property type="entry name" value="TRANSPORT PROTEIN-RELATED"/>
    <property type="match status" value="1"/>
</dbReference>
<feature type="transmembrane region" description="Helical" evidence="6">
    <location>
        <begin position="104"/>
        <end position="129"/>
    </location>
</feature>
<dbReference type="PANTHER" id="PTHR23530:SF1">
    <property type="entry name" value="PERMEASE, MAJOR FACILITATOR SUPERFAMILY-RELATED"/>
    <property type="match status" value="1"/>
</dbReference>
<feature type="transmembrane region" description="Helical" evidence="6">
    <location>
        <begin position="15"/>
        <end position="38"/>
    </location>
</feature>
<dbReference type="SUPFAM" id="SSF103473">
    <property type="entry name" value="MFS general substrate transporter"/>
    <property type="match status" value="1"/>
</dbReference>
<protein>
    <submittedName>
        <fullName evidence="8">MFS transporter</fullName>
    </submittedName>
</protein>
<comment type="caution">
    <text evidence="8">The sequence shown here is derived from an EMBL/GenBank/DDBJ whole genome shotgun (WGS) entry which is preliminary data.</text>
</comment>
<feature type="compositionally biased region" description="Basic residues" evidence="5">
    <location>
        <begin position="448"/>
        <end position="461"/>
    </location>
</feature>
<evidence type="ECO:0000256" key="2">
    <source>
        <dbReference type="ARBA" id="ARBA00022692"/>
    </source>
</evidence>
<dbReference type="Pfam" id="PF07690">
    <property type="entry name" value="MFS_1"/>
    <property type="match status" value="1"/>
</dbReference>
<dbReference type="Gene3D" id="1.20.1250.20">
    <property type="entry name" value="MFS general substrate transporter like domains"/>
    <property type="match status" value="1"/>
</dbReference>
<evidence type="ECO:0000256" key="6">
    <source>
        <dbReference type="SAM" id="Phobius"/>
    </source>
</evidence>
<accession>A0ABT8KE71</accession>
<evidence type="ECO:0000256" key="3">
    <source>
        <dbReference type="ARBA" id="ARBA00022989"/>
    </source>
</evidence>
<feature type="transmembrane region" description="Helical" evidence="6">
    <location>
        <begin position="318"/>
        <end position="335"/>
    </location>
</feature>
<dbReference type="Proteomes" id="UP001174208">
    <property type="component" value="Unassembled WGS sequence"/>
</dbReference>
<feature type="transmembrane region" description="Helical" evidence="6">
    <location>
        <begin position="356"/>
        <end position="375"/>
    </location>
</feature>
<feature type="transmembrane region" description="Helical" evidence="6">
    <location>
        <begin position="150"/>
        <end position="171"/>
    </location>
</feature>
<dbReference type="RefSeq" id="WP_301210795.1">
    <property type="nucleotide sequence ID" value="NZ_JAROCF010000001.1"/>
</dbReference>
<dbReference type="InterPro" id="IPR053160">
    <property type="entry name" value="MFS_DHA3_Transporter"/>
</dbReference>
<keyword evidence="9" id="KW-1185">Reference proteome</keyword>
<proteinExistence type="predicted"/>
<sequence>MTAPSAVSTPGRVQAVYLTLMLGNTLAASFIWGINTLFLLDAGLTNFEAFAANAFFTAGMVVFEIPTGVVADTVGRRASYLLGTVTLSASTALYWLLWLWQAPFVWWAIVSVLLGLGFTFFSGAVDAWLVDALTATGYTGSLETVFGRGLVVTGIAMFAGSVLGGVIAQATNLGVPFLLRAGVLLLMLLFAAVAMRDLGFTPDRSLGPLRATRHVLDESIEHGLRKPPVRWMILAAPFAGGVGIYAFYALQPYLLELYGDPTAYSIAGLAAAILSLAQVLGGLLASRVRRLFARRTTTIIGASIGSVVALVLLGLTSAFWLALVLLVVWGFVYAVSGPVRQAYLNDMIPSKQRATVLSFDSLFGSLGGVFIQPALGRSADLWGYGTSLVIGGAVELVGVPFLVASRRRRDPADTATVAPGGTTEAGPAEATPEEPAAPAVSAAAQRPRERRRARGRRPSQP</sequence>
<dbReference type="EMBL" id="JAROCF010000001">
    <property type="protein sequence ID" value="MDN4614609.1"/>
    <property type="molecule type" value="Genomic_DNA"/>
</dbReference>